<dbReference type="Gene3D" id="3.90.1720.10">
    <property type="entry name" value="endopeptidase domain like (from Nostoc punctiforme)"/>
    <property type="match status" value="1"/>
</dbReference>
<evidence type="ECO:0000313" key="3">
    <source>
        <dbReference type="Proteomes" id="UP001178508"/>
    </source>
</evidence>
<organism evidence="2 3">
    <name type="scientific">Xyrichtys novacula</name>
    <name type="common">Pearly razorfish</name>
    <name type="synonym">Hemipteronotus novacula</name>
    <dbReference type="NCBI Taxonomy" id="13765"/>
    <lineage>
        <taxon>Eukaryota</taxon>
        <taxon>Metazoa</taxon>
        <taxon>Chordata</taxon>
        <taxon>Craniata</taxon>
        <taxon>Vertebrata</taxon>
        <taxon>Euteleostomi</taxon>
        <taxon>Actinopterygii</taxon>
        <taxon>Neopterygii</taxon>
        <taxon>Teleostei</taxon>
        <taxon>Neoteleostei</taxon>
        <taxon>Acanthomorphata</taxon>
        <taxon>Eupercaria</taxon>
        <taxon>Labriformes</taxon>
        <taxon>Labridae</taxon>
        <taxon>Xyrichtys</taxon>
    </lineage>
</organism>
<proteinExistence type="predicted"/>
<dbReference type="EMBL" id="OY660871">
    <property type="protein sequence ID" value="CAJ1063065.1"/>
    <property type="molecule type" value="Genomic_DNA"/>
</dbReference>
<gene>
    <name evidence="2" type="ORF">XNOV1_A015105</name>
</gene>
<dbReference type="AlphaFoldDB" id="A0AAV1FPM5"/>
<accession>A0AAV1FPM5</accession>
<feature type="domain" description="LRAT" evidence="1">
    <location>
        <begin position="1"/>
        <end position="38"/>
    </location>
</feature>
<evidence type="ECO:0000259" key="1">
    <source>
        <dbReference type="PROSITE" id="PS51934"/>
    </source>
</evidence>
<name>A0AAV1FPM5_XYRNO</name>
<dbReference type="PROSITE" id="PS51934">
    <property type="entry name" value="LRAT"/>
    <property type="match status" value="1"/>
</dbReference>
<protein>
    <submittedName>
        <fullName evidence="2">Uncharacterized protein LOC118496112</fullName>
    </submittedName>
</protein>
<evidence type="ECO:0000313" key="2">
    <source>
        <dbReference type="EMBL" id="CAJ1063065.1"/>
    </source>
</evidence>
<keyword evidence="3" id="KW-1185">Reference proteome</keyword>
<reference evidence="2" key="1">
    <citation type="submission" date="2023-08" db="EMBL/GenBank/DDBJ databases">
        <authorList>
            <person name="Alioto T."/>
            <person name="Alioto T."/>
            <person name="Gomez Garrido J."/>
        </authorList>
    </citation>
    <scope>NUCLEOTIDE SEQUENCE</scope>
</reference>
<sequence length="79" mass="8726">MTQRIIDLRKSCGLYDALSNNCEHLATFVRYGVKVALQIGMTAEGICIDEWRMKRKHMLEFVKNSLQGNNAPAAGPSGG</sequence>
<dbReference type="InterPro" id="IPR007053">
    <property type="entry name" value="LRAT_dom"/>
</dbReference>
<dbReference type="Proteomes" id="UP001178508">
    <property type="component" value="Chromosome 8"/>
</dbReference>